<comment type="caution">
    <text evidence="1">The sequence shown here is derived from an EMBL/GenBank/DDBJ whole genome shotgun (WGS) entry which is preliminary data.</text>
</comment>
<reference evidence="1 2" key="1">
    <citation type="submission" date="2013-04" db="EMBL/GenBank/DDBJ databases">
        <title>Oceanicola sp. 22II1-22F33 Genome Sequencing.</title>
        <authorList>
            <person name="Lai Q."/>
            <person name="Li G."/>
            <person name="Shao Z."/>
        </authorList>
    </citation>
    <scope>NUCLEOTIDE SEQUENCE [LARGE SCALE GENOMIC DNA]</scope>
    <source>
        <strain evidence="1 2">22II1-22F33</strain>
    </source>
</reference>
<evidence type="ECO:0000313" key="2">
    <source>
        <dbReference type="Proteomes" id="UP000215377"/>
    </source>
</evidence>
<evidence type="ECO:0008006" key="3">
    <source>
        <dbReference type="Google" id="ProtNLM"/>
    </source>
</evidence>
<dbReference type="InterPro" id="IPR036513">
    <property type="entry name" value="STAS_dom_sf"/>
</dbReference>
<protein>
    <recommendedName>
        <fullName evidence="3">STAS/SEC14 domain-containing protein</fullName>
    </recommendedName>
</protein>
<accession>A0A225NKM6</accession>
<dbReference type="InterPro" id="IPR021866">
    <property type="entry name" value="SpoIIAA-like"/>
</dbReference>
<dbReference type="RefSeq" id="WP_158217922.1">
    <property type="nucleotide sequence ID" value="NZ_AQQR01000003.1"/>
</dbReference>
<dbReference type="OrthoDB" id="9811577at2"/>
<dbReference type="Pfam" id="PF11964">
    <property type="entry name" value="SpoIIAA-like"/>
    <property type="match status" value="2"/>
</dbReference>
<proteinExistence type="predicted"/>
<evidence type="ECO:0000313" key="1">
    <source>
        <dbReference type="EMBL" id="OWU74626.1"/>
    </source>
</evidence>
<organism evidence="1 2">
    <name type="scientific">Marinibacterium profundimaris</name>
    <dbReference type="NCBI Taxonomy" id="1679460"/>
    <lineage>
        <taxon>Bacteria</taxon>
        <taxon>Pseudomonadati</taxon>
        <taxon>Pseudomonadota</taxon>
        <taxon>Alphaproteobacteria</taxon>
        <taxon>Rhodobacterales</taxon>
        <taxon>Paracoccaceae</taxon>
        <taxon>Marinibacterium</taxon>
    </lineage>
</organism>
<dbReference type="SUPFAM" id="SSF52091">
    <property type="entry name" value="SpoIIaa-like"/>
    <property type="match status" value="2"/>
</dbReference>
<dbReference type="InterPro" id="IPR038396">
    <property type="entry name" value="SpoIIAA-like_sf"/>
</dbReference>
<gene>
    <name evidence="1" type="ORF">ATO3_08295</name>
</gene>
<name>A0A225NKM6_9RHOB</name>
<sequence length="239" mass="26326">MIAATLIPDTNLLEITLSGAVTREDYEKVLIPAIDGALENSDSLRALVRIEQGTDYTVGALSDDAWMGLKHWRGFERIAVVGRDGWIGKALKGVSILMPCPVMLFDAGQEDDARRWLRESLGSIHQTDLGDGVLHVQLMGKLDPAAYAEEVEDMNAFIRANTRFRLLLDLREFDGWQGLAGIAEHLKLVRDHHSMIDKAAIVGERGWEKLASRIGGAVIGADTKYFAGDLEAAKTWIKS</sequence>
<dbReference type="AlphaFoldDB" id="A0A225NKM6"/>
<dbReference type="EMBL" id="AQQR01000003">
    <property type="protein sequence ID" value="OWU74626.1"/>
    <property type="molecule type" value="Genomic_DNA"/>
</dbReference>
<keyword evidence="2" id="KW-1185">Reference proteome</keyword>
<dbReference type="Proteomes" id="UP000215377">
    <property type="component" value="Unassembled WGS sequence"/>
</dbReference>
<dbReference type="Gene3D" id="3.40.50.10600">
    <property type="entry name" value="SpoIIaa-like domains"/>
    <property type="match status" value="2"/>
</dbReference>